<dbReference type="PROSITE" id="PS50928">
    <property type="entry name" value="ABC_TM1"/>
    <property type="match status" value="1"/>
</dbReference>
<dbReference type="Pfam" id="PF00528">
    <property type="entry name" value="BPD_transp_1"/>
    <property type="match status" value="1"/>
</dbReference>
<dbReference type="PANTHER" id="PTHR32243:SF18">
    <property type="entry name" value="INNER MEMBRANE ABC TRANSPORTER PERMEASE PROTEIN YCJP"/>
    <property type="match status" value="1"/>
</dbReference>
<protein>
    <submittedName>
        <fullName evidence="9">Carbohydrate ABC transporter permease</fullName>
    </submittedName>
</protein>
<name>A0A7V3YHF1_9BACT</name>
<comment type="caution">
    <text evidence="9">The sequence shown here is derived from an EMBL/GenBank/DDBJ whole genome shotgun (WGS) entry which is preliminary data.</text>
</comment>
<evidence type="ECO:0000313" key="9">
    <source>
        <dbReference type="EMBL" id="HGI31162.1"/>
    </source>
</evidence>
<organism evidence="9">
    <name type="scientific">Candidatus Caldatribacterium californiense</name>
    <dbReference type="NCBI Taxonomy" id="1454726"/>
    <lineage>
        <taxon>Bacteria</taxon>
        <taxon>Pseudomonadati</taxon>
        <taxon>Atribacterota</taxon>
        <taxon>Atribacteria</taxon>
        <taxon>Atribacterales</taxon>
        <taxon>Candidatus Caldatribacteriaceae</taxon>
        <taxon>Candidatus Caldatribacterium</taxon>
    </lineage>
</organism>
<comment type="subcellular location">
    <subcellularLocation>
        <location evidence="1 7">Cell membrane</location>
        <topology evidence="1 7">Multi-pass membrane protein</topology>
    </subcellularLocation>
</comment>
<evidence type="ECO:0000256" key="6">
    <source>
        <dbReference type="ARBA" id="ARBA00023136"/>
    </source>
</evidence>
<comment type="similarity">
    <text evidence="7">Belongs to the binding-protein-dependent transport system permease family.</text>
</comment>
<dbReference type="InterPro" id="IPR035906">
    <property type="entry name" value="MetI-like_sf"/>
</dbReference>
<dbReference type="GO" id="GO:0005886">
    <property type="term" value="C:plasma membrane"/>
    <property type="evidence" value="ECO:0007669"/>
    <property type="project" value="UniProtKB-SubCell"/>
</dbReference>
<feature type="transmembrane region" description="Helical" evidence="7">
    <location>
        <begin position="195"/>
        <end position="216"/>
    </location>
</feature>
<keyword evidence="3" id="KW-1003">Cell membrane</keyword>
<dbReference type="InterPro" id="IPR050901">
    <property type="entry name" value="BP-dep_ABC_trans_perm"/>
</dbReference>
<feature type="transmembrane region" description="Helical" evidence="7">
    <location>
        <begin position="12"/>
        <end position="32"/>
    </location>
</feature>
<evidence type="ECO:0000259" key="8">
    <source>
        <dbReference type="PROSITE" id="PS50928"/>
    </source>
</evidence>
<keyword evidence="5 7" id="KW-1133">Transmembrane helix</keyword>
<feature type="transmembrane region" description="Helical" evidence="7">
    <location>
        <begin position="148"/>
        <end position="166"/>
    </location>
</feature>
<dbReference type="AlphaFoldDB" id="A0A7V3YHF1"/>
<dbReference type="EMBL" id="DTFV01000114">
    <property type="protein sequence ID" value="HGI31162.1"/>
    <property type="molecule type" value="Genomic_DNA"/>
</dbReference>
<keyword evidence="6 7" id="KW-0472">Membrane</keyword>
<reference evidence="9" key="1">
    <citation type="journal article" date="2020" name="mSystems">
        <title>Genome- and Community-Level Interaction Insights into Carbon Utilization and Element Cycling Functions of Hydrothermarchaeota in Hydrothermal Sediment.</title>
        <authorList>
            <person name="Zhou Z."/>
            <person name="Liu Y."/>
            <person name="Xu W."/>
            <person name="Pan J."/>
            <person name="Luo Z.H."/>
            <person name="Li M."/>
        </authorList>
    </citation>
    <scope>NUCLEOTIDE SEQUENCE [LARGE SCALE GENOMIC DNA]</scope>
    <source>
        <strain evidence="9">SpSt-747</strain>
    </source>
</reference>
<dbReference type="Gene3D" id="1.10.3720.10">
    <property type="entry name" value="MetI-like"/>
    <property type="match status" value="1"/>
</dbReference>
<feature type="transmembrane region" description="Helical" evidence="7">
    <location>
        <begin position="115"/>
        <end position="136"/>
    </location>
</feature>
<proteinExistence type="inferred from homology"/>
<dbReference type="InterPro" id="IPR000515">
    <property type="entry name" value="MetI-like"/>
</dbReference>
<keyword evidence="2 7" id="KW-0813">Transport</keyword>
<feature type="transmembrane region" description="Helical" evidence="7">
    <location>
        <begin position="248"/>
        <end position="269"/>
    </location>
</feature>
<dbReference type="PANTHER" id="PTHR32243">
    <property type="entry name" value="MALTOSE TRANSPORT SYSTEM PERMEASE-RELATED"/>
    <property type="match status" value="1"/>
</dbReference>
<feature type="domain" description="ABC transmembrane type-1" evidence="8">
    <location>
        <begin position="77"/>
        <end position="269"/>
    </location>
</feature>
<sequence length="284" mass="32116">MRRRRKGSVVTEILTWVVVVIAILWVLFPFYWTVITSFKKPADVFRLSSIPWLQFTPTLSNWQTEFTQRGPEILRGITNSIIIAVFASLLAVALGTLAGYGLARYRYVKWRNQSMAFWFLSQRFLPPAATVIPFFLLMKSLGLLDTRVALILVNTTFAMPFAVLIMKDMFRELPVELEEAALVDGCSRWEAFLRIALPLAAPALVATVIICFSFAWNEFLFALVLTYKKATPMTIIIAGTEHTQGVQFWYVSTRLLLAILPPTLLALTVQRYIVRGLTMGAVKG</sequence>
<dbReference type="GO" id="GO:0055085">
    <property type="term" value="P:transmembrane transport"/>
    <property type="evidence" value="ECO:0007669"/>
    <property type="project" value="InterPro"/>
</dbReference>
<accession>A0A7V3YHF1</accession>
<evidence type="ECO:0000256" key="2">
    <source>
        <dbReference type="ARBA" id="ARBA00022448"/>
    </source>
</evidence>
<evidence type="ECO:0000256" key="1">
    <source>
        <dbReference type="ARBA" id="ARBA00004651"/>
    </source>
</evidence>
<evidence type="ECO:0000256" key="4">
    <source>
        <dbReference type="ARBA" id="ARBA00022692"/>
    </source>
</evidence>
<keyword evidence="4 7" id="KW-0812">Transmembrane</keyword>
<evidence type="ECO:0000256" key="7">
    <source>
        <dbReference type="RuleBase" id="RU363032"/>
    </source>
</evidence>
<gene>
    <name evidence="9" type="ORF">ENV30_07670</name>
</gene>
<feature type="transmembrane region" description="Helical" evidence="7">
    <location>
        <begin position="81"/>
        <end position="103"/>
    </location>
</feature>
<dbReference type="SUPFAM" id="SSF161098">
    <property type="entry name" value="MetI-like"/>
    <property type="match status" value="1"/>
</dbReference>
<evidence type="ECO:0000256" key="3">
    <source>
        <dbReference type="ARBA" id="ARBA00022475"/>
    </source>
</evidence>
<dbReference type="CDD" id="cd06261">
    <property type="entry name" value="TM_PBP2"/>
    <property type="match status" value="1"/>
</dbReference>
<evidence type="ECO:0000256" key="5">
    <source>
        <dbReference type="ARBA" id="ARBA00022989"/>
    </source>
</evidence>